<comment type="caution">
    <text evidence="1">The sequence shown here is derived from an EMBL/GenBank/DDBJ whole genome shotgun (WGS) entry which is preliminary data.</text>
</comment>
<proteinExistence type="predicted"/>
<gene>
    <name evidence="1" type="ORF">JOF44_000678</name>
</gene>
<accession>A0ABS4YGN5</accession>
<sequence length="202" mass="20651">MTTITQLLLECDDPETADRFYSEALGLGDRIRTRATERSSTGFRGATVSLVVPDPGVVDGFMAAGTAAGARAVKPATRNLFGYGGTLLAPDGTVVTVATSSKKPTGAAPGTVDELVLQLGVAAVAPSKEFYVACGTEVAQSYGRKYASFATGPISLALLKRSSLAKAAGVAAEGSGSHRLAIVGDLGELTDPDGFRWEAPGL</sequence>
<organism evidence="1 2">
    <name type="scientific">Brachybacterium fresconis</name>
    <dbReference type="NCBI Taxonomy" id="173363"/>
    <lineage>
        <taxon>Bacteria</taxon>
        <taxon>Bacillati</taxon>
        <taxon>Actinomycetota</taxon>
        <taxon>Actinomycetes</taxon>
        <taxon>Micrococcales</taxon>
        <taxon>Dermabacteraceae</taxon>
        <taxon>Brachybacterium</taxon>
    </lineage>
</organism>
<evidence type="ECO:0000313" key="2">
    <source>
        <dbReference type="Proteomes" id="UP000698222"/>
    </source>
</evidence>
<keyword evidence="2" id="KW-1185">Reference proteome</keyword>
<dbReference type="PANTHER" id="PTHR36503">
    <property type="entry name" value="BLR2520 PROTEIN"/>
    <property type="match status" value="1"/>
</dbReference>
<reference evidence="1 2" key="1">
    <citation type="submission" date="2021-03" db="EMBL/GenBank/DDBJ databases">
        <title>Sequencing the genomes of 1000 actinobacteria strains.</title>
        <authorList>
            <person name="Klenk H.-P."/>
        </authorList>
    </citation>
    <scope>NUCLEOTIDE SEQUENCE [LARGE SCALE GENOMIC DNA]</scope>
    <source>
        <strain evidence="1 2">DSM 14564</strain>
    </source>
</reference>
<dbReference type="SUPFAM" id="SSF54593">
    <property type="entry name" value="Glyoxalase/Bleomycin resistance protein/Dihydroxybiphenyl dioxygenase"/>
    <property type="match status" value="1"/>
</dbReference>
<dbReference type="PANTHER" id="PTHR36503:SF1">
    <property type="entry name" value="BLR2520 PROTEIN"/>
    <property type="match status" value="1"/>
</dbReference>
<dbReference type="InterPro" id="IPR029068">
    <property type="entry name" value="Glyas_Bleomycin-R_OHBP_Dase"/>
</dbReference>
<name>A0ABS4YGN5_9MICO</name>
<dbReference type="Proteomes" id="UP000698222">
    <property type="component" value="Unassembled WGS sequence"/>
</dbReference>
<protein>
    <submittedName>
        <fullName evidence="1">Catechol 2,3-dioxygenase-like lactoylglutathione lyase family enzyme</fullName>
    </submittedName>
</protein>
<evidence type="ECO:0000313" key="1">
    <source>
        <dbReference type="EMBL" id="MBP2407775.1"/>
    </source>
</evidence>
<dbReference type="Gene3D" id="3.10.180.10">
    <property type="entry name" value="2,3-Dihydroxybiphenyl 1,2-Dioxygenase, domain 1"/>
    <property type="match status" value="1"/>
</dbReference>
<dbReference type="RefSeq" id="WP_209887435.1">
    <property type="nucleotide sequence ID" value="NZ_BAAAJV010000011.1"/>
</dbReference>
<dbReference type="EMBL" id="JAGIOC010000001">
    <property type="protein sequence ID" value="MBP2407775.1"/>
    <property type="molecule type" value="Genomic_DNA"/>
</dbReference>